<gene>
    <name evidence="3" type="ORF">DK846_12470</name>
</gene>
<dbReference type="InterPro" id="IPR000014">
    <property type="entry name" value="PAS"/>
</dbReference>
<accession>A0A2V2N565</accession>
<dbReference type="NCBIfam" id="TIGR00229">
    <property type="entry name" value="sensory_box"/>
    <property type="match status" value="1"/>
</dbReference>
<organism evidence="3 4">
    <name type="scientific">Methanospirillum lacunae</name>
    <dbReference type="NCBI Taxonomy" id="668570"/>
    <lineage>
        <taxon>Archaea</taxon>
        <taxon>Methanobacteriati</taxon>
        <taxon>Methanobacteriota</taxon>
        <taxon>Stenosarchaea group</taxon>
        <taxon>Methanomicrobia</taxon>
        <taxon>Methanomicrobiales</taxon>
        <taxon>Methanospirillaceae</taxon>
        <taxon>Methanospirillum</taxon>
    </lineage>
</organism>
<dbReference type="PROSITE" id="PS50112">
    <property type="entry name" value="PAS"/>
    <property type="match status" value="1"/>
</dbReference>
<dbReference type="InterPro" id="IPR035965">
    <property type="entry name" value="PAS-like_dom_sf"/>
</dbReference>
<name>A0A2V2N565_9EURY</name>
<evidence type="ECO:0000259" key="2">
    <source>
        <dbReference type="PROSITE" id="PS50112"/>
    </source>
</evidence>
<feature type="coiled-coil region" evidence="1">
    <location>
        <begin position="54"/>
        <end position="105"/>
    </location>
</feature>
<dbReference type="Gene3D" id="3.30.450.20">
    <property type="entry name" value="PAS domain"/>
    <property type="match status" value="1"/>
</dbReference>
<dbReference type="AlphaFoldDB" id="A0A2V2N565"/>
<comment type="caution">
    <text evidence="3">The sequence shown here is derived from an EMBL/GenBank/DDBJ whole genome shotgun (WGS) entry which is preliminary data.</text>
</comment>
<dbReference type="Proteomes" id="UP000245657">
    <property type="component" value="Unassembled WGS sequence"/>
</dbReference>
<dbReference type="EMBL" id="QGMY01000008">
    <property type="protein sequence ID" value="PWR71658.1"/>
    <property type="molecule type" value="Genomic_DNA"/>
</dbReference>
<feature type="domain" description="PAS" evidence="2">
    <location>
        <begin position="102"/>
        <end position="150"/>
    </location>
</feature>
<keyword evidence="1" id="KW-0175">Coiled coil</keyword>
<evidence type="ECO:0000313" key="3">
    <source>
        <dbReference type="EMBL" id="PWR71658.1"/>
    </source>
</evidence>
<sequence length="307" mass="36506">MPSGILVWQQTQENRISGILNRFMPEHFEKVPDWKHQRQKIIGLGESSVRKNYFPELQERLIELENVNQALQDRTRDLESLNAELLAEVQERRSVEEALRESEERFRAVFENANDAIYVYDFNPDMFPVPFLNVNRRAYKLLGYTYDEMLCLTPWDILAESCWNKYREQAIEVYKNGHAMYDVIHVTRTGEEIPMEVSSHLFTFRGRKLLLSIARDISDRKKNEQKMREAIDQIDMNMGTLATLNDKIRNPLTIIDILTEEIEPQRREQIYEQVLAIDKIIDELDKGWIESEKVRNFLRRHHDLYES</sequence>
<dbReference type="SUPFAM" id="SSF55785">
    <property type="entry name" value="PYP-like sensor domain (PAS domain)"/>
    <property type="match status" value="1"/>
</dbReference>
<keyword evidence="4" id="KW-1185">Reference proteome</keyword>
<dbReference type="Pfam" id="PF13426">
    <property type="entry name" value="PAS_9"/>
    <property type="match status" value="1"/>
</dbReference>
<evidence type="ECO:0000256" key="1">
    <source>
        <dbReference type="SAM" id="Coils"/>
    </source>
</evidence>
<evidence type="ECO:0000313" key="4">
    <source>
        <dbReference type="Proteomes" id="UP000245657"/>
    </source>
</evidence>
<proteinExistence type="predicted"/>
<protein>
    <recommendedName>
        <fullName evidence="2">PAS domain-containing protein</fullName>
    </recommendedName>
</protein>
<reference evidence="3 4" key="1">
    <citation type="submission" date="2018-05" db="EMBL/GenBank/DDBJ databases">
        <title>Draft genome of Methanospirillum lacunae Ki8-1.</title>
        <authorList>
            <person name="Dueholm M.S."/>
            <person name="Nielsen P.H."/>
            <person name="Bakmann L.F."/>
            <person name="Otzen D.E."/>
        </authorList>
    </citation>
    <scope>NUCLEOTIDE SEQUENCE [LARGE SCALE GENOMIC DNA]</scope>
    <source>
        <strain evidence="3 4">Ki8-1</strain>
    </source>
</reference>